<evidence type="ECO:0000313" key="4">
    <source>
        <dbReference type="EMBL" id="KAF3885184.1"/>
    </source>
</evidence>
<gene>
    <name evidence="4" type="ORF">DA73_0400006705</name>
</gene>
<dbReference type="AlphaFoldDB" id="A0A8S9T0F0"/>
<dbReference type="InterPro" id="IPR011075">
    <property type="entry name" value="TetR_C"/>
</dbReference>
<feature type="domain" description="Tetracyclin repressor-like C-terminal" evidence="3">
    <location>
        <begin position="7"/>
        <end position="117"/>
    </location>
</feature>
<sequence>MAQNIPLPDTGSVREDLYQILQQLFIILTAMTTGTAVTELIGEAQIHSNFAEASREQILQCYRVPIGTILERGIVRGELRPNLNLELVIDTIAGYIWYQLLLKQSSLDNIFAEELVNFLIAGISA</sequence>
<evidence type="ECO:0000256" key="2">
    <source>
        <dbReference type="ARBA" id="ARBA00023163"/>
    </source>
</evidence>
<name>A0A8S9T0F0_9CYAN</name>
<dbReference type="Gene3D" id="1.10.357.10">
    <property type="entry name" value="Tetracycline Repressor, domain 2"/>
    <property type="match status" value="1"/>
</dbReference>
<dbReference type="Proteomes" id="UP000029738">
    <property type="component" value="Unassembled WGS sequence"/>
</dbReference>
<dbReference type="Pfam" id="PF16859">
    <property type="entry name" value="TetR_C_11"/>
    <property type="match status" value="1"/>
</dbReference>
<comment type="caution">
    <text evidence="4">The sequence shown here is derived from an EMBL/GenBank/DDBJ whole genome shotgun (WGS) entry which is preliminary data.</text>
</comment>
<evidence type="ECO:0000259" key="3">
    <source>
        <dbReference type="Pfam" id="PF16859"/>
    </source>
</evidence>
<accession>A0A8S9T0F0</accession>
<keyword evidence="5" id="KW-1185">Reference proteome</keyword>
<dbReference type="EMBL" id="JHEG04000001">
    <property type="protein sequence ID" value="KAF3885184.1"/>
    <property type="molecule type" value="Genomic_DNA"/>
</dbReference>
<protein>
    <recommendedName>
        <fullName evidence="3">Tetracyclin repressor-like C-terminal domain-containing protein</fullName>
    </recommendedName>
</protein>
<dbReference type="InterPro" id="IPR036271">
    <property type="entry name" value="Tet_transcr_reg_TetR-rel_C_sf"/>
</dbReference>
<dbReference type="SUPFAM" id="SSF48498">
    <property type="entry name" value="Tetracyclin repressor-like, C-terminal domain"/>
    <property type="match status" value="1"/>
</dbReference>
<proteinExistence type="predicted"/>
<keyword evidence="1" id="KW-0805">Transcription regulation</keyword>
<reference evidence="4" key="2">
    <citation type="submission" date="2019-11" db="EMBL/GenBank/DDBJ databases">
        <title>Improved Assembly of Tolypothrix boutellei genome.</title>
        <authorList>
            <person name="Sarangi A.N."/>
            <person name="Mukherjee M."/>
            <person name="Ghosh S."/>
            <person name="Singh D."/>
            <person name="Das A."/>
            <person name="Kant S."/>
            <person name="Prusty A."/>
            <person name="Tripathy S."/>
        </authorList>
    </citation>
    <scope>NUCLEOTIDE SEQUENCE</scope>
    <source>
        <strain evidence="4">VB521301</strain>
    </source>
</reference>
<reference evidence="4" key="1">
    <citation type="journal article" date="2015" name="Genome Announc.">
        <title>Draft Genome Sequence of Tolypothrix boutellei Strain VB521301.</title>
        <authorList>
            <person name="Chandrababunaidu M.M."/>
            <person name="Singh D."/>
            <person name="Sen D."/>
            <person name="Bhan S."/>
            <person name="Das S."/>
            <person name="Gupta A."/>
            <person name="Adhikary S.P."/>
            <person name="Tripathy S."/>
        </authorList>
    </citation>
    <scope>NUCLEOTIDE SEQUENCE</scope>
    <source>
        <strain evidence="4">VB521301</strain>
    </source>
</reference>
<dbReference type="RefSeq" id="WP_050046343.1">
    <property type="nucleotide sequence ID" value="NZ_JHEG04000001.1"/>
</dbReference>
<organism evidence="4 5">
    <name type="scientific">Tolypothrix bouteillei VB521301</name>
    <dbReference type="NCBI Taxonomy" id="1479485"/>
    <lineage>
        <taxon>Bacteria</taxon>
        <taxon>Bacillati</taxon>
        <taxon>Cyanobacteriota</taxon>
        <taxon>Cyanophyceae</taxon>
        <taxon>Nostocales</taxon>
        <taxon>Tolypothrichaceae</taxon>
        <taxon>Tolypothrix</taxon>
    </lineage>
</organism>
<evidence type="ECO:0000313" key="5">
    <source>
        <dbReference type="Proteomes" id="UP000029738"/>
    </source>
</evidence>
<keyword evidence="2" id="KW-0804">Transcription</keyword>
<evidence type="ECO:0000256" key="1">
    <source>
        <dbReference type="ARBA" id="ARBA00023015"/>
    </source>
</evidence>
<dbReference type="OrthoDB" id="9796019at2"/>